<accession>A0A0K2TNU1</accession>
<proteinExistence type="predicted"/>
<sequence length="97" mass="11084">MQFCQVARSLSSHTILGKRIKKLGGSLGKICKYGTKININGLWQKMVPISNVNLFSILNKSISDATKRNCLFCRLETYTSRHLFYKCSRIQSIREVV</sequence>
<reference evidence="1" key="1">
    <citation type="submission" date="2014-05" db="EMBL/GenBank/DDBJ databases">
        <authorList>
            <person name="Chronopoulou M."/>
        </authorList>
    </citation>
    <scope>NUCLEOTIDE SEQUENCE</scope>
    <source>
        <tissue evidence="1">Whole organism</tissue>
    </source>
</reference>
<dbReference type="AlphaFoldDB" id="A0A0K2TNU1"/>
<dbReference type="EMBL" id="HACA01010367">
    <property type="protein sequence ID" value="CDW27728.1"/>
    <property type="molecule type" value="Transcribed_RNA"/>
</dbReference>
<organism evidence="1">
    <name type="scientific">Lepeophtheirus salmonis</name>
    <name type="common">Salmon louse</name>
    <name type="synonym">Caligus salmonis</name>
    <dbReference type="NCBI Taxonomy" id="72036"/>
    <lineage>
        <taxon>Eukaryota</taxon>
        <taxon>Metazoa</taxon>
        <taxon>Ecdysozoa</taxon>
        <taxon>Arthropoda</taxon>
        <taxon>Crustacea</taxon>
        <taxon>Multicrustacea</taxon>
        <taxon>Hexanauplia</taxon>
        <taxon>Copepoda</taxon>
        <taxon>Siphonostomatoida</taxon>
        <taxon>Caligidae</taxon>
        <taxon>Lepeophtheirus</taxon>
    </lineage>
</organism>
<protein>
    <submittedName>
        <fullName evidence="1">Uncharacterized protein</fullName>
    </submittedName>
</protein>
<name>A0A0K2TNU1_LEPSM</name>
<evidence type="ECO:0000313" key="1">
    <source>
        <dbReference type="EMBL" id="CDW27728.1"/>
    </source>
</evidence>